<evidence type="ECO:0000256" key="6">
    <source>
        <dbReference type="ARBA" id="ARBA00023054"/>
    </source>
</evidence>
<reference evidence="12" key="2">
    <citation type="submission" date="2025-09" db="UniProtKB">
        <authorList>
            <consortium name="Ensembl"/>
        </authorList>
    </citation>
    <scope>IDENTIFICATION</scope>
</reference>
<dbReference type="OMA" id="SFMEMMT"/>
<keyword evidence="9" id="KW-0966">Cell projection</keyword>
<keyword evidence="7" id="KW-0969">Cilium</keyword>
<organism evidence="12 13">
    <name type="scientific">Varanus komodoensis</name>
    <name type="common">Komodo dragon</name>
    <dbReference type="NCBI Taxonomy" id="61221"/>
    <lineage>
        <taxon>Eukaryota</taxon>
        <taxon>Metazoa</taxon>
        <taxon>Chordata</taxon>
        <taxon>Craniata</taxon>
        <taxon>Vertebrata</taxon>
        <taxon>Euteleostomi</taxon>
        <taxon>Lepidosauria</taxon>
        <taxon>Squamata</taxon>
        <taxon>Bifurcata</taxon>
        <taxon>Unidentata</taxon>
        <taxon>Episquamata</taxon>
        <taxon>Toxicofera</taxon>
        <taxon>Anguimorpha</taxon>
        <taxon>Paleoanguimorpha</taxon>
        <taxon>Varanoidea</taxon>
        <taxon>Varanidae</taxon>
        <taxon>Varanus</taxon>
    </lineage>
</organism>
<reference evidence="12" key="1">
    <citation type="submission" date="2025-08" db="UniProtKB">
        <authorList>
            <consortium name="Ensembl"/>
        </authorList>
    </citation>
    <scope>IDENTIFICATION</scope>
</reference>
<keyword evidence="13" id="KW-1185">Reference proteome</keyword>
<name>A0A8D2LX64_VARKO</name>
<evidence type="ECO:0000313" key="13">
    <source>
        <dbReference type="Proteomes" id="UP000694545"/>
    </source>
</evidence>
<keyword evidence="8" id="KW-0206">Cytoskeleton</keyword>
<keyword evidence="2" id="KW-0963">Cytoplasm</keyword>
<dbReference type="InterPro" id="IPR001611">
    <property type="entry name" value="Leu-rich_rpt"/>
</dbReference>
<dbReference type="PANTHER" id="PTHR45973">
    <property type="entry name" value="PROTEIN PHOSPHATASE 1 REGULATORY SUBUNIT SDS22-RELATED"/>
    <property type="match status" value="1"/>
</dbReference>
<sequence>MSRLYDSIEPNVIDEEMLQRAVEEQGPREEAGLLAKKEGINFRDVKELQLDFRNILKIDNLWQFVNLTKLQLDNNIIEKIESLECLVNLVWLDLSFNNIEIIEGLDTLVKLQDLSLFNNRISKIENLDALQELQVFSIGNNAIQTLENMIYLRKFKNLRTLNLAGNPVCENEVYAMFIAAHLPDLVYLDFRLVEDNMREMALIKYQYAIEEMRQGETLALVKQEALEAREKEVEYHKSAYVEYLNGPFLFDSMYTEDSEASKLLYLPGTKFVAICQNLFEYGLKQHEKREAEVTLFYECLHEALAENQEQGTKIMQAFEEKNEGVLDKIQSISDTMVAEVKLTEYNEDIAKLTETLMTLEMQLVEQLEVKRDPFWRIFLGRRFVRNRQRNYHHEKLLEIAISTLEKIVKSEFDEEMPDDVRMLFVDKDTIVNAVNASHDIHLLKIDNREDEIITKANGWASALIEKVHKDEIHRNRSRVMEINQYVDHLHSETDSLDILEQ</sequence>
<dbReference type="InterPro" id="IPR032675">
    <property type="entry name" value="LRR_dom_sf"/>
</dbReference>
<protein>
    <recommendedName>
        <fullName evidence="11">Dynein regulatory complex subunit 3</fullName>
    </recommendedName>
</protein>
<keyword evidence="5" id="KW-0282">Flagellum</keyword>
<dbReference type="PANTHER" id="PTHR45973:SF12">
    <property type="entry name" value="DYNEIN REGULATORY COMPLEX SUBUNIT 3"/>
    <property type="match status" value="1"/>
</dbReference>
<dbReference type="Ensembl" id="ENSVKKT00000028287.1">
    <property type="protein sequence ID" value="ENSVKKP00000027619.1"/>
    <property type="gene ID" value="ENSVKKG00000017927.1"/>
</dbReference>
<evidence type="ECO:0000256" key="3">
    <source>
        <dbReference type="ARBA" id="ARBA00022614"/>
    </source>
</evidence>
<dbReference type="InterPro" id="IPR050576">
    <property type="entry name" value="Cilia_flagella_integrity"/>
</dbReference>
<dbReference type="GO" id="GO:0005929">
    <property type="term" value="C:cilium"/>
    <property type="evidence" value="ECO:0007669"/>
    <property type="project" value="TreeGrafter"/>
</dbReference>
<evidence type="ECO:0000256" key="5">
    <source>
        <dbReference type="ARBA" id="ARBA00022846"/>
    </source>
</evidence>
<dbReference type="Pfam" id="PF14580">
    <property type="entry name" value="LRR_9"/>
    <property type="match status" value="1"/>
</dbReference>
<dbReference type="PROSITE" id="PS51450">
    <property type="entry name" value="LRR"/>
    <property type="match status" value="3"/>
</dbReference>
<keyword evidence="3" id="KW-0433">Leucine-rich repeat</keyword>
<evidence type="ECO:0000256" key="2">
    <source>
        <dbReference type="ARBA" id="ARBA00022490"/>
    </source>
</evidence>
<evidence type="ECO:0000256" key="1">
    <source>
        <dbReference type="ARBA" id="ARBA00004611"/>
    </source>
</evidence>
<keyword evidence="6" id="KW-0175">Coiled coil</keyword>
<dbReference type="SUPFAM" id="SSF52075">
    <property type="entry name" value="Outer arm dynein light chain 1"/>
    <property type="match status" value="1"/>
</dbReference>
<evidence type="ECO:0000256" key="9">
    <source>
        <dbReference type="ARBA" id="ARBA00023273"/>
    </source>
</evidence>
<evidence type="ECO:0000256" key="4">
    <source>
        <dbReference type="ARBA" id="ARBA00022737"/>
    </source>
</evidence>
<accession>A0A8D2LX64</accession>
<comment type="subcellular location">
    <subcellularLocation>
        <location evidence="1">Cytoplasm</location>
        <location evidence="1">Cytoskeleton</location>
        <location evidence="1">Flagellum axoneme</location>
    </subcellularLocation>
</comment>
<comment type="similarity">
    <text evidence="10">Belongs to the DRC3 family.</text>
</comment>
<dbReference type="Gene3D" id="3.80.10.10">
    <property type="entry name" value="Ribonuclease Inhibitor"/>
    <property type="match status" value="1"/>
</dbReference>
<evidence type="ECO:0000313" key="12">
    <source>
        <dbReference type="Ensembl" id="ENSVKKP00000027619.1"/>
    </source>
</evidence>
<evidence type="ECO:0000256" key="7">
    <source>
        <dbReference type="ARBA" id="ARBA00023069"/>
    </source>
</evidence>
<evidence type="ECO:0000256" key="10">
    <source>
        <dbReference type="ARBA" id="ARBA00038378"/>
    </source>
</evidence>
<keyword evidence="4" id="KW-0677">Repeat</keyword>
<evidence type="ECO:0000256" key="11">
    <source>
        <dbReference type="ARBA" id="ARBA00040950"/>
    </source>
</evidence>
<evidence type="ECO:0000256" key="8">
    <source>
        <dbReference type="ARBA" id="ARBA00023212"/>
    </source>
</evidence>
<dbReference type="Proteomes" id="UP000694545">
    <property type="component" value="Unplaced"/>
</dbReference>
<proteinExistence type="inferred from homology"/>
<dbReference type="SMART" id="SM00365">
    <property type="entry name" value="LRR_SD22"/>
    <property type="match status" value="4"/>
</dbReference>
<dbReference type="AlphaFoldDB" id="A0A8D2LX64"/>